<dbReference type="EMBL" id="JANDBC010000002">
    <property type="protein sequence ID" value="MCP9292394.1"/>
    <property type="molecule type" value="Genomic_DNA"/>
</dbReference>
<dbReference type="GO" id="GO:0008234">
    <property type="term" value="F:cysteine-type peptidase activity"/>
    <property type="evidence" value="ECO:0007669"/>
    <property type="project" value="UniProtKB-KW"/>
</dbReference>
<keyword evidence="3" id="KW-0378">Hydrolase</keyword>
<keyword evidence="4" id="KW-0788">Thiol protease</keyword>
<dbReference type="SUPFAM" id="SSF54001">
    <property type="entry name" value="Cysteine proteinases"/>
    <property type="match status" value="1"/>
</dbReference>
<dbReference type="PROSITE" id="PS51257">
    <property type="entry name" value="PROKAR_LIPOPROTEIN"/>
    <property type="match status" value="1"/>
</dbReference>
<evidence type="ECO:0000313" key="7">
    <source>
        <dbReference type="Proteomes" id="UP001139125"/>
    </source>
</evidence>
<evidence type="ECO:0000259" key="5">
    <source>
        <dbReference type="PROSITE" id="PS51935"/>
    </source>
</evidence>
<keyword evidence="7" id="KW-1185">Reference proteome</keyword>
<evidence type="ECO:0000256" key="2">
    <source>
        <dbReference type="ARBA" id="ARBA00022670"/>
    </source>
</evidence>
<gene>
    <name evidence="6" type="ORF">NM125_12475</name>
</gene>
<dbReference type="InterPro" id="IPR051202">
    <property type="entry name" value="Peptidase_C40"/>
</dbReference>
<evidence type="ECO:0000256" key="1">
    <source>
        <dbReference type="ARBA" id="ARBA00007074"/>
    </source>
</evidence>
<dbReference type="RefSeq" id="WP_255135278.1">
    <property type="nucleotide sequence ID" value="NZ_JANDBC010000002.1"/>
</dbReference>
<protein>
    <submittedName>
        <fullName evidence="6">NlpC/P60 family protein</fullName>
    </submittedName>
</protein>
<dbReference type="Proteomes" id="UP001139125">
    <property type="component" value="Unassembled WGS sequence"/>
</dbReference>
<accession>A0A9X2RI11</accession>
<dbReference type="InterPro" id="IPR041382">
    <property type="entry name" value="SH3_16"/>
</dbReference>
<dbReference type="Gene3D" id="3.90.1720.10">
    <property type="entry name" value="endopeptidase domain like (from Nostoc punctiforme)"/>
    <property type="match status" value="1"/>
</dbReference>
<name>A0A9X2RI11_9BACT</name>
<proteinExistence type="inferred from homology"/>
<keyword evidence="2" id="KW-0645">Protease</keyword>
<organism evidence="6 7">
    <name type="scientific">Gracilimonas sediminicola</name>
    <dbReference type="NCBI Taxonomy" id="2952158"/>
    <lineage>
        <taxon>Bacteria</taxon>
        <taxon>Pseudomonadati</taxon>
        <taxon>Balneolota</taxon>
        <taxon>Balneolia</taxon>
        <taxon>Balneolales</taxon>
        <taxon>Balneolaceae</taxon>
        <taxon>Gracilimonas</taxon>
    </lineage>
</organism>
<feature type="domain" description="NlpC/P60" evidence="5">
    <location>
        <begin position="243"/>
        <end position="377"/>
    </location>
</feature>
<dbReference type="PROSITE" id="PS51935">
    <property type="entry name" value="NLPC_P60"/>
    <property type="match status" value="1"/>
</dbReference>
<dbReference type="PANTHER" id="PTHR47053">
    <property type="entry name" value="MUREIN DD-ENDOPEPTIDASE MEPH-RELATED"/>
    <property type="match status" value="1"/>
</dbReference>
<dbReference type="Gene3D" id="2.30.30.40">
    <property type="entry name" value="SH3 Domains"/>
    <property type="match status" value="2"/>
</dbReference>
<reference evidence="6" key="1">
    <citation type="submission" date="2022-06" db="EMBL/GenBank/DDBJ databases">
        <title>Gracilimonas sp. CAU 1638 isolated from sea sediment.</title>
        <authorList>
            <person name="Kim W."/>
        </authorList>
    </citation>
    <scope>NUCLEOTIDE SEQUENCE</scope>
    <source>
        <strain evidence="6">CAU 1638</strain>
    </source>
</reference>
<evidence type="ECO:0000256" key="3">
    <source>
        <dbReference type="ARBA" id="ARBA00022801"/>
    </source>
</evidence>
<evidence type="ECO:0000256" key="4">
    <source>
        <dbReference type="ARBA" id="ARBA00022807"/>
    </source>
</evidence>
<dbReference type="InterPro" id="IPR000064">
    <property type="entry name" value="NLP_P60_dom"/>
</dbReference>
<sequence>MKYLVHPLKLALVLILLLGACSGPRQQTLRGLIDQVENSFVPDSRVDQFNVQVSGGSPFLLTGETTNAEAKQALLDSLAKANISYIDSIKVLPSAELGDKIYGIVNNSVSNIRSEPRHSAQLATQTLLGMPLQVLKKDGGWYYVRTPEDYLSWIDSGGMHRVNKSEYLEWKSAEKLIYLDTYGFAYSSPSKNSEKVSDLAAGNILKLESSNGSYYRISYPDGREGFIPKSEATPFSDWTEDLEATRESLVQTAKSMMGIPYLWGGTSTKGVDCSGFTKTIYLMNGMIIPRDASQQVHAGVKVDDEKNWDQLQPGDLLFFGSPATEDRSRRVVHVGMWIGDNQFIHSSRQVRISSVDSTASNYDAYNTGRYLESRRYLGNMEGNIIRTQAMYDEINLP</sequence>
<dbReference type="GO" id="GO:0006508">
    <property type="term" value="P:proteolysis"/>
    <property type="evidence" value="ECO:0007669"/>
    <property type="project" value="UniProtKB-KW"/>
</dbReference>
<dbReference type="AlphaFoldDB" id="A0A9X2RI11"/>
<dbReference type="InterPro" id="IPR038765">
    <property type="entry name" value="Papain-like_cys_pep_sf"/>
</dbReference>
<dbReference type="Pfam" id="PF00877">
    <property type="entry name" value="NLPC_P60"/>
    <property type="match status" value="1"/>
</dbReference>
<comment type="caution">
    <text evidence="6">The sequence shown here is derived from an EMBL/GenBank/DDBJ whole genome shotgun (WGS) entry which is preliminary data.</text>
</comment>
<comment type="similarity">
    <text evidence="1">Belongs to the peptidase C40 family.</text>
</comment>
<dbReference type="Pfam" id="PF18348">
    <property type="entry name" value="SH3_16"/>
    <property type="match status" value="1"/>
</dbReference>
<dbReference type="PANTHER" id="PTHR47053:SF1">
    <property type="entry name" value="MUREIN DD-ENDOPEPTIDASE MEPH-RELATED"/>
    <property type="match status" value="1"/>
</dbReference>
<evidence type="ECO:0000313" key="6">
    <source>
        <dbReference type="EMBL" id="MCP9292394.1"/>
    </source>
</evidence>